<dbReference type="RefSeq" id="WP_154287021.1">
    <property type="nucleotide sequence ID" value="NZ_WKJI01000002.1"/>
</dbReference>
<evidence type="ECO:0000259" key="1">
    <source>
        <dbReference type="Pfam" id="PF00082"/>
    </source>
</evidence>
<keyword evidence="3" id="KW-1185">Reference proteome</keyword>
<evidence type="ECO:0000313" key="3">
    <source>
        <dbReference type="Proteomes" id="UP000462931"/>
    </source>
</evidence>
<dbReference type="GO" id="GO:0004252">
    <property type="term" value="F:serine-type endopeptidase activity"/>
    <property type="evidence" value="ECO:0007669"/>
    <property type="project" value="InterPro"/>
</dbReference>
<comment type="caution">
    <text evidence="2">The sequence shown here is derived from an EMBL/GenBank/DDBJ whole genome shotgun (WGS) entry which is preliminary data.</text>
</comment>
<proteinExistence type="predicted"/>
<dbReference type="SUPFAM" id="SSF52743">
    <property type="entry name" value="Subtilisin-like"/>
    <property type="match status" value="1"/>
</dbReference>
<dbReference type="Pfam" id="PF00082">
    <property type="entry name" value="Peptidase_S8"/>
    <property type="match status" value="1"/>
</dbReference>
<gene>
    <name evidence="2" type="ORF">GJJ64_07065</name>
</gene>
<dbReference type="Gene3D" id="3.40.50.200">
    <property type="entry name" value="Peptidase S8/S53 domain"/>
    <property type="match status" value="1"/>
</dbReference>
<dbReference type="InterPro" id="IPR000209">
    <property type="entry name" value="Peptidase_S8/S53_dom"/>
</dbReference>
<organism evidence="2 3">
    <name type="scientific">Pedobacter puniceum</name>
    <dbReference type="NCBI Taxonomy" id="2666136"/>
    <lineage>
        <taxon>Bacteria</taxon>
        <taxon>Pseudomonadati</taxon>
        <taxon>Bacteroidota</taxon>
        <taxon>Sphingobacteriia</taxon>
        <taxon>Sphingobacteriales</taxon>
        <taxon>Sphingobacteriaceae</taxon>
        <taxon>Pedobacter</taxon>
    </lineage>
</organism>
<protein>
    <submittedName>
        <fullName evidence="2">S8 family serine peptidase</fullName>
    </submittedName>
</protein>
<dbReference type="InterPro" id="IPR036852">
    <property type="entry name" value="Peptidase_S8/S53_dom_sf"/>
</dbReference>
<reference evidence="2 3" key="1">
    <citation type="submission" date="2019-11" db="EMBL/GenBank/DDBJ databases">
        <authorList>
            <person name="Cheng Q."/>
            <person name="Yang Z."/>
        </authorList>
    </citation>
    <scope>NUCLEOTIDE SEQUENCE [LARGE SCALE GENOMIC DNA]</scope>
    <source>
        <strain evidence="2 3">HX-22-1</strain>
    </source>
</reference>
<dbReference type="InterPro" id="IPR034074">
    <property type="entry name" value="Y4bN_pept_dom"/>
</dbReference>
<dbReference type="Proteomes" id="UP000462931">
    <property type="component" value="Unassembled WGS sequence"/>
</dbReference>
<sequence length="836" mass="94627">MAKQLQEHLFLRDRFATTHPYTSLNSGGPKVKARSIINKQQHGDFIRVRFEEAISDFHEGRDETDFVYLVFKSAINFQLDIDKFDDKGSFRIAYVKYIESIDEGGLPITYYETAIYLDKKAISKFLEKLKNFPEKSTWQSIRKGIPVPENNSLISNIDDIRAATLESFWQEPEIPFPNANENIWWEVWLDRSATQDQNEEELFAALSKNKILIGQQWLNFPEHKVGLMKATAEDLGKTLLYSDRLAELRKPRETAEFFTYLSKQDKDEFLKDLSLRVEDFTDFSDISVCLLDTGLNLGNPAIRNLVPERNLDTVIPEAGKADTAPRSGHGTPMAGLVLYGDLSDALAHNDKIQIFHHLESIKLISSNHPHDPQNYGYVTKEALGRAVLINPTHKRIVCLSITEENADHHGTPTLWSAAIDQLSFADEEGFNENTLFLISSGNLLDEERINYPLANDDCSINSPAQAFNAITIGAYTLKDRIDFELHPESELLAKRGSMAPCNTTSLSWKKSWCRKPDLVMEGGNQALQFGGVLTPDSLQLLSTAKGITMDWLTTFGDTSGATALASRFAAILYVQYPQLWPETIRALMIHSADWTEQMLTSFGSEKKHINLLNKEEKHKLLQTVGYGVPQLEGAIYSANNSLTLIAEKIIKPLKWEGRVKTDEFHLFELPWPKEALEGLFNTPVKLKITLSYFIEPNPGNKRYTLAANYVSHGLRFKIIDNNESRKAFMGRISKATQGEDYDKEGGEKNWLLGDETRNKGSLHKDIWEGAAVDLASRNVIAIYPVGGWWKNRTKLKRFESSVRYSLIVSIETPAIDVDIYTPVLNQINIDVPIELE</sequence>
<name>A0A7K0FLU4_9SPHI</name>
<dbReference type="EMBL" id="WKJI01000002">
    <property type="protein sequence ID" value="MRX46939.1"/>
    <property type="molecule type" value="Genomic_DNA"/>
</dbReference>
<evidence type="ECO:0000313" key="2">
    <source>
        <dbReference type="EMBL" id="MRX46939.1"/>
    </source>
</evidence>
<dbReference type="GO" id="GO:0006508">
    <property type="term" value="P:proteolysis"/>
    <property type="evidence" value="ECO:0007669"/>
    <property type="project" value="InterPro"/>
</dbReference>
<dbReference type="AlphaFoldDB" id="A0A7K0FLU4"/>
<accession>A0A7K0FLU4</accession>
<feature type="domain" description="Peptidase S8/S53" evidence="1">
    <location>
        <begin position="285"/>
        <end position="627"/>
    </location>
</feature>
<dbReference type="CDD" id="cd04847">
    <property type="entry name" value="Peptidases_S8_Subtilisin_like_2"/>
    <property type="match status" value="1"/>
</dbReference>